<dbReference type="Proteomes" id="UP000027222">
    <property type="component" value="Unassembled WGS sequence"/>
</dbReference>
<evidence type="ECO:0000313" key="2">
    <source>
        <dbReference type="EMBL" id="KDR78734.1"/>
    </source>
</evidence>
<keyword evidence="3" id="KW-1185">Reference proteome</keyword>
<gene>
    <name evidence="2" type="ORF">GALMADRAFT_223982</name>
</gene>
<evidence type="ECO:0000313" key="3">
    <source>
        <dbReference type="Proteomes" id="UP000027222"/>
    </source>
</evidence>
<protein>
    <submittedName>
        <fullName evidence="2">Uncharacterized protein</fullName>
    </submittedName>
</protein>
<name>A0A067TFN9_GALM3</name>
<accession>A0A067TFN9</accession>
<reference evidence="3" key="1">
    <citation type="journal article" date="2014" name="Proc. Natl. Acad. Sci. U.S.A.">
        <title>Extensive sampling of basidiomycete genomes demonstrates inadequacy of the white-rot/brown-rot paradigm for wood decay fungi.</title>
        <authorList>
            <person name="Riley R."/>
            <person name="Salamov A.A."/>
            <person name="Brown D.W."/>
            <person name="Nagy L.G."/>
            <person name="Floudas D."/>
            <person name="Held B.W."/>
            <person name="Levasseur A."/>
            <person name="Lombard V."/>
            <person name="Morin E."/>
            <person name="Otillar R."/>
            <person name="Lindquist E.A."/>
            <person name="Sun H."/>
            <person name="LaButti K.M."/>
            <person name="Schmutz J."/>
            <person name="Jabbour D."/>
            <person name="Luo H."/>
            <person name="Baker S.E."/>
            <person name="Pisabarro A.G."/>
            <person name="Walton J.D."/>
            <person name="Blanchette R.A."/>
            <person name="Henrissat B."/>
            <person name="Martin F."/>
            <person name="Cullen D."/>
            <person name="Hibbett D.S."/>
            <person name="Grigoriev I.V."/>
        </authorList>
    </citation>
    <scope>NUCLEOTIDE SEQUENCE [LARGE SCALE GENOMIC DNA]</scope>
    <source>
        <strain evidence="3">CBS 339.88</strain>
    </source>
</reference>
<dbReference type="AlphaFoldDB" id="A0A067TFN9"/>
<feature type="region of interest" description="Disordered" evidence="1">
    <location>
        <begin position="17"/>
        <end position="37"/>
    </location>
</feature>
<organism evidence="2 3">
    <name type="scientific">Galerina marginata (strain CBS 339.88)</name>
    <dbReference type="NCBI Taxonomy" id="685588"/>
    <lineage>
        <taxon>Eukaryota</taxon>
        <taxon>Fungi</taxon>
        <taxon>Dikarya</taxon>
        <taxon>Basidiomycota</taxon>
        <taxon>Agaricomycotina</taxon>
        <taxon>Agaricomycetes</taxon>
        <taxon>Agaricomycetidae</taxon>
        <taxon>Agaricales</taxon>
        <taxon>Agaricineae</taxon>
        <taxon>Strophariaceae</taxon>
        <taxon>Galerina</taxon>
    </lineage>
</organism>
<dbReference type="EMBL" id="KL142374">
    <property type="protein sequence ID" value="KDR78734.1"/>
    <property type="molecule type" value="Genomic_DNA"/>
</dbReference>
<proteinExistence type="predicted"/>
<dbReference type="HOGENOM" id="CLU_1384270_0_0_1"/>
<evidence type="ECO:0000256" key="1">
    <source>
        <dbReference type="SAM" id="MobiDB-lite"/>
    </source>
</evidence>
<sequence>MDPVLIVVPVTQPRDLPRMAQTNSDGWSRTKSSTKRRRSFPIPQAGVHLLFSQFYIDLLWGLGKFPGIANEGKGFTFRCYKVQNFVHSSSELSPRSTNLATTKPLTPQWILSLSSSTSSPPLKSPPITKTAAALATLTALLPKHPITHIIVIQLLAFLPLLVDHESRVKLSESLFAFRCCMISFRPWFLAERREEVL</sequence>